<dbReference type="Gene3D" id="3.40.50.20">
    <property type="match status" value="1"/>
</dbReference>
<keyword evidence="8 15" id="KW-0658">Purine biosynthesis</keyword>
<dbReference type="PANTHER" id="PTHR43472">
    <property type="entry name" value="PHOSPHORIBOSYLAMINE--GLYCINE LIGASE"/>
    <property type="match status" value="1"/>
</dbReference>
<name>A0A178Y1K4_9HYPH</name>
<evidence type="ECO:0000256" key="7">
    <source>
        <dbReference type="ARBA" id="ARBA00022741"/>
    </source>
</evidence>
<dbReference type="NCBIfam" id="TIGR00877">
    <property type="entry name" value="purD"/>
    <property type="match status" value="1"/>
</dbReference>
<proteinExistence type="inferred from homology"/>
<dbReference type="AlphaFoldDB" id="A0A178Y1K4"/>
<dbReference type="PROSITE" id="PS50975">
    <property type="entry name" value="ATP_GRASP"/>
    <property type="match status" value="1"/>
</dbReference>
<dbReference type="EC" id="6.3.4.13" evidence="4 15"/>
<dbReference type="UniPathway" id="UPA00074">
    <property type="reaction ID" value="UER00125"/>
</dbReference>
<evidence type="ECO:0000256" key="15">
    <source>
        <dbReference type="HAMAP-Rule" id="MF_00138"/>
    </source>
</evidence>
<dbReference type="SMART" id="SM01210">
    <property type="entry name" value="GARS_C"/>
    <property type="match status" value="1"/>
</dbReference>
<dbReference type="PROSITE" id="PS00184">
    <property type="entry name" value="GARS"/>
    <property type="match status" value="1"/>
</dbReference>
<comment type="cofactor">
    <cofactor evidence="1">
        <name>Mn(2+)</name>
        <dbReference type="ChEBI" id="CHEBI:29035"/>
    </cofactor>
</comment>
<dbReference type="Gene3D" id="3.30.470.20">
    <property type="entry name" value="ATP-grasp fold, B domain"/>
    <property type="match status" value="1"/>
</dbReference>
<keyword evidence="5 15" id="KW-0436">Ligase</keyword>
<dbReference type="GO" id="GO:0006189">
    <property type="term" value="P:'de novo' IMP biosynthetic process"/>
    <property type="evidence" value="ECO:0007669"/>
    <property type="project" value="UniProtKB-UniRule"/>
</dbReference>
<evidence type="ECO:0000259" key="17">
    <source>
        <dbReference type="PROSITE" id="PS50975"/>
    </source>
</evidence>
<evidence type="ECO:0000256" key="2">
    <source>
        <dbReference type="ARBA" id="ARBA00001946"/>
    </source>
</evidence>
<dbReference type="GO" id="GO:0046872">
    <property type="term" value="F:metal ion binding"/>
    <property type="evidence" value="ECO:0007669"/>
    <property type="project" value="UniProtKB-KW"/>
</dbReference>
<evidence type="ECO:0000256" key="11">
    <source>
        <dbReference type="ARBA" id="ARBA00023211"/>
    </source>
</evidence>
<dbReference type="PANTHER" id="PTHR43472:SF1">
    <property type="entry name" value="PHOSPHORIBOSYLAMINE--GLYCINE LIGASE, CHLOROPLASTIC"/>
    <property type="match status" value="1"/>
</dbReference>
<comment type="similarity">
    <text evidence="12 15">Belongs to the GARS family.</text>
</comment>
<dbReference type="Pfam" id="PF01071">
    <property type="entry name" value="GARS_A"/>
    <property type="match status" value="1"/>
</dbReference>
<dbReference type="OrthoDB" id="9807240at2"/>
<dbReference type="GO" id="GO:0005524">
    <property type="term" value="F:ATP binding"/>
    <property type="evidence" value="ECO:0007669"/>
    <property type="project" value="UniProtKB-UniRule"/>
</dbReference>
<dbReference type="SMART" id="SM01209">
    <property type="entry name" value="GARS_A"/>
    <property type="match status" value="1"/>
</dbReference>
<evidence type="ECO:0000313" key="19">
    <source>
        <dbReference type="Proteomes" id="UP000094025"/>
    </source>
</evidence>
<dbReference type="Proteomes" id="UP000094025">
    <property type="component" value="Unassembled WGS sequence"/>
</dbReference>
<organism evidence="18 19">
    <name type="scientific">Sinorhizobium glycinis</name>
    <dbReference type="NCBI Taxonomy" id="1472378"/>
    <lineage>
        <taxon>Bacteria</taxon>
        <taxon>Pseudomonadati</taxon>
        <taxon>Pseudomonadota</taxon>
        <taxon>Alphaproteobacteria</taxon>
        <taxon>Hyphomicrobiales</taxon>
        <taxon>Rhizobiaceae</taxon>
        <taxon>Sinorhizobium/Ensifer group</taxon>
        <taxon>Sinorhizobium</taxon>
    </lineage>
</organism>
<dbReference type="InterPro" id="IPR013815">
    <property type="entry name" value="ATP_grasp_subdomain_1"/>
</dbReference>
<comment type="catalytic activity">
    <reaction evidence="15">
        <text>5-phospho-beta-D-ribosylamine + glycine + ATP = N(1)-(5-phospho-beta-D-ribosyl)glycinamide + ADP + phosphate + H(+)</text>
        <dbReference type="Rhea" id="RHEA:17453"/>
        <dbReference type="ChEBI" id="CHEBI:15378"/>
        <dbReference type="ChEBI" id="CHEBI:30616"/>
        <dbReference type="ChEBI" id="CHEBI:43474"/>
        <dbReference type="ChEBI" id="CHEBI:57305"/>
        <dbReference type="ChEBI" id="CHEBI:58681"/>
        <dbReference type="ChEBI" id="CHEBI:143788"/>
        <dbReference type="ChEBI" id="CHEBI:456216"/>
        <dbReference type="EC" id="6.3.4.13"/>
    </reaction>
</comment>
<feature type="domain" description="ATP-grasp" evidence="17">
    <location>
        <begin position="107"/>
        <end position="312"/>
    </location>
</feature>
<dbReference type="Pfam" id="PF02844">
    <property type="entry name" value="GARS_N"/>
    <property type="match status" value="1"/>
</dbReference>
<gene>
    <name evidence="15" type="primary">purD</name>
    <name evidence="18" type="ORF">AU381_02995</name>
</gene>
<comment type="cofactor">
    <cofactor evidence="2">
        <name>Mg(2+)</name>
        <dbReference type="ChEBI" id="CHEBI:18420"/>
    </cofactor>
</comment>
<evidence type="ECO:0000256" key="12">
    <source>
        <dbReference type="ARBA" id="ARBA00038345"/>
    </source>
</evidence>
<dbReference type="Pfam" id="PF02843">
    <property type="entry name" value="GARS_C"/>
    <property type="match status" value="1"/>
</dbReference>
<dbReference type="Gene3D" id="3.30.1490.20">
    <property type="entry name" value="ATP-grasp fold, A domain"/>
    <property type="match status" value="1"/>
</dbReference>
<dbReference type="InterPro" id="IPR011054">
    <property type="entry name" value="Rudment_hybrid_motif"/>
</dbReference>
<dbReference type="InterPro" id="IPR020560">
    <property type="entry name" value="PRibGlycinamide_synth_C-dom"/>
</dbReference>
<evidence type="ECO:0000256" key="16">
    <source>
        <dbReference type="PROSITE-ProRule" id="PRU00409"/>
    </source>
</evidence>
<dbReference type="RefSeq" id="WP_064241180.1">
    <property type="nucleotide sequence ID" value="NZ_LPUX01000053.1"/>
</dbReference>
<evidence type="ECO:0000313" key="18">
    <source>
        <dbReference type="EMBL" id="OAP40873.1"/>
    </source>
</evidence>
<evidence type="ECO:0000256" key="10">
    <source>
        <dbReference type="ARBA" id="ARBA00022842"/>
    </source>
</evidence>
<keyword evidence="19" id="KW-1185">Reference proteome</keyword>
<evidence type="ECO:0000256" key="1">
    <source>
        <dbReference type="ARBA" id="ARBA00001936"/>
    </source>
</evidence>
<dbReference type="SUPFAM" id="SSF52440">
    <property type="entry name" value="PreATP-grasp domain"/>
    <property type="match status" value="1"/>
</dbReference>
<keyword evidence="9 16" id="KW-0067">ATP-binding</keyword>
<keyword evidence="10" id="KW-0460">Magnesium</keyword>
<reference evidence="18 19" key="1">
    <citation type="journal article" date="2016" name="Int. J. Syst. Evol. Microbiol.">
        <title>Ensifer glycinis sp. nov., an novel rhizobial species associated with Glycine spp.</title>
        <authorList>
            <person name="Yan H."/>
            <person name="Yan J."/>
            <person name="Sui X.H."/>
            <person name="Wang E.T."/>
            <person name="Chen W.X."/>
            <person name="Zhang X.X."/>
            <person name="Chen W.F."/>
        </authorList>
    </citation>
    <scope>NUCLEOTIDE SEQUENCE [LARGE SCALE GENOMIC DNA]</scope>
    <source>
        <strain evidence="18 19">CCBAU 23380</strain>
    </source>
</reference>
<dbReference type="FunFam" id="3.30.470.20:FF:000031">
    <property type="entry name" value="Phosphoribosylamine--glycine ligase"/>
    <property type="match status" value="1"/>
</dbReference>
<dbReference type="InterPro" id="IPR011761">
    <property type="entry name" value="ATP-grasp"/>
</dbReference>
<dbReference type="FunFam" id="3.40.50.20:FF:000006">
    <property type="entry name" value="Phosphoribosylamine--glycine ligase, chloroplastic"/>
    <property type="match status" value="1"/>
</dbReference>
<dbReference type="InterPro" id="IPR020562">
    <property type="entry name" value="PRibGlycinamide_synth_N"/>
</dbReference>
<dbReference type="STRING" id="1472378.AU381_02995"/>
<evidence type="ECO:0000256" key="5">
    <source>
        <dbReference type="ARBA" id="ARBA00022598"/>
    </source>
</evidence>
<evidence type="ECO:0000256" key="3">
    <source>
        <dbReference type="ARBA" id="ARBA00005174"/>
    </source>
</evidence>
<evidence type="ECO:0000256" key="13">
    <source>
        <dbReference type="ARBA" id="ARBA00042242"/>
    </source>
</evidence>
<comment type="pathway">
    <text evidence="3 15">Purine metabolism; IMP biosynthesis via de novo pathway; N(1)-(5-phospho-D-ribosyl)glycinamide from 5-phospho-alpha-D-ribose 1-diphosphate: step 2/2.</text>
</comment>
<comment type="caution">
    <text evidence="18">The sequence shown here is derived from an EMBL/GenBank/DDBJ whole genome shotgun (WGS) entry which is preliminary data.</text>
</comment>
<dbReference type="Gene3D" id="3.90.600.10">
    <property type="entry name" value="Phosphoribosylglycinamide synthetase, C-terminal domain"/>
    <property type="match status" value="1"/>
</dbReference>
<evidence type="ECO:0000256" key="6">
    <source>
        <dbReference type="ARBA" id="ARBA00022723"/>
    </source>
</evidence>
<dbReference type="FunFam" id="3.90.600.10:FF:000001">
    <property type="entry name" value="Trifunctional purine biosynthetic protein adenosine-3"/>
    <property type="match status" value="1"/>
</dbReference>
<evidence type="ECO:0000256" key="9">
    <source>
        <dbReference type="ARBA" id="ARBA00022840"/>
    </source>
</evidence>
<dbReference type="InterPro" id="IPR016185">
    <property type="entry name" value="PreATP-grasp_dom_sf"/>
</dbReference>
<keyword evidence="11" id="KW-0464">Manganese</keyword>
<keyword evidence="7 16" id="KW-0547">Nucleotide-binding</keyword>
<dbReference type="HAMAP" id="MF_00138">
    <property type="entry name" value="GARS"/>
    <property type="match status" value="1"/>
</dbReference>
<dbReference type="InterPro" id="IPR000115">
    <property type="entry name" value="PRibGlycinamide_synth"/>
</dbReference>
<dbReference type="GO" id="GO:0009113">
    <property type="term" value="P:purine nucleobase biosynthetic process"/>
    <property type="evidence" value="ECO:0007669"/>
    <property type="project" value="InterPro"/>
</dbReference>
<evidence type="ECO:0000256" key="14">
    <source>
        <dbReference type="ARBA" id="ARBA00042864"/>
    </source>
</evidence>
<sequence length="423" mass="44147">MKVLLIGSGGREHALAWKIAQSPQLTALYAAPGNPGIAEEATIVALDIDDHAAVVDFCRKESIDFVVVGPEAPLVAGLADVLRAADIAVFGPSAAAAQLEGSKGFTKDLCARYGIPTGAYRRFGEADPAKAYVREQGTPIVIKADGLAAGKGVTVAMTLDEALAAVDECFSGAFGSAGAEVVVEAYLDGEEASFFCLSDGKTVLPLASAQDHKRVGDGDTGPNTGGMGAYSPAPVMTAEMVERTMNEIIEPTVSGMAESGHPFTGVFFAGLMITAKGPELIEYNVRFGDPECQVLMMRMKSDLLPLLYAAATGTLDGMEIEWHDEAALTVVMASRGYPGSYEKNTPIGALPGASATTKVFHAGTAIKDGRLVATGGRVLNVTAIGPTVSDAKDAAYACVTGVSWENGFYRRDIGWRAVARERT</sequence>
<dbReference type="InterPro" id="IPR020561">
    <property type="entry name" value="PRibGlycinamid_synth_ATP-grasp"/>
</dbReference>
<keyword evidence="6" id="KW-0479">Metal-binding</keyword>
<dbReference type="SUPFAM" id="SSF56059">
    <property type="entry name" value="Glutathione synthetase ATP-binding domain-like"/>
    <property type="match status" value="1"/>
</dbReference>
<dbReference type="InterPro" id="IPR037123">
    <property type="entry name" value="PRibGlycinamide_synth_C_sf"/>
</dbReference>
<evidence type="ECO:0000256" key="4">
    <source>
        <dbReference type="ARBA" id="ARBA00013255"/>
    </source>
</evidence>
<protein>
    <recommendedName>
        <fullName evidence="4 15">Phosphoribosylamine--glycine ligase</fullName>
        <ecNumber evidence="4 15">6.3.4.13</ecNumber>
    </recommendedName>
    <alternativeName>
        <fullName evidence="15">GARS</fullName>
    </alternativeName>
    <alternativeName>
        <fullName evidence="13 15">Glycinamide ribonucleotide synthetase</fullName>
    </alternativeName>
    <alternativeName>
        <fullName evidence="14 15">Phosphoribosylglycinamide synthetase</fullName>
    </alternativeName>
</protein>
<dbReference type="EMBL" id="LPUX01000053">
    <property type="protein sequence ID" value="OAP40873.1"/>
    <property type="molecule type" value="Genomic_DNA"/>
</dbReference>
<evidence type="ECO:0000256" key="8">
    <source>
        <dbReference type="ARBA" id="ARBA00022755"/>
    </source>
</evidence>
<accession>A0A178Y1K4</accession>
<dbReference type="GO" id="GO:0004637">
    <property type="term" value="F:phosphoribosylamine-glycine ligase activity"/>
    <property type="evidence" value="ECO:0007669"/>
    <property type="project" value="UniProtKB-UniRule"/>
</dbReference>
<dbReference type="SUPFAM" id="SSF51246">
    <property type="entry name" value="Rudiment single hybrid motif"/>
    <property type="match status" value="1"/>
</dbReference>
<dbReference type="InterPro" id="IPR020559">
    <property type="entry name" value="PRibGlycinamide_synth_CS"/>
</dbReference>